<evidence type="ECO:0000313" key="18">
    <source>
        <dbReference type="EMBL" id="ORY33736.1"/>
    </source>
</evidence>
<dbReference type="InterPro" id="IPR001412">
    <property type="entry name" value="aa-tRNA-synth_I_CS"/>
</dbReference>
<dbReference type="CDD" id="cd00817">
    <property type="entry name" value="ValRS_core"/>
    <property type="match status" value="1"/>
</dbReference>
<dbReference type="FunFam" id="3.40.50.620:FF:000078">
    <property type="entry name" value="Valine--tRNA ligase, mitochondrial"/>
    <property type="match status" value="1"/>
</dbReference>
<dbReference type="FunFam" id="1.10.730.10:FF:000009">
    <property type="entry name" value="Valine--tRNA ligase, mitochondrial"/>
    <property type="match status" value="1"/>
</dbReference>
<keyword evidence="9 14" id="KW-0648">Protein biosynthesis</keyword>
<comment type="subcellular location">
    <subcellularLocation>
        <location evidence="2">Cytoplasm</location>
    </subcellularLocation>
    <subcellularLocation>
        <location evidence="1">Mitochondrion</location>
    </subcellularLocation>
</comment>
<dbReference type="InterPro" id="IPR033705">
    <property type="entry name" value="Anticodon_Ia_Val"/>
</dbReference>
<dbReference type="EC" id="6.1.1.9" evidence="4"/>
<comment type="caution">
    <text evidence="18">The sequence shown here is derived from an EMBL/GenBank/DDBJ whole genome shotgun (WGS) entry which is preliminary data.</text>
</comment>
<keyword evidence="10 14" id="KW-0030">Aminoacyl-tRNA synthetase</keyword>
<evidence type="ECO:0000256" key="11">
    <source>
        <dbReference type="ARBA" id="ARBA00029936"/>
    </source>
</evidence>
<feature type="region of interest" description="Disordered" evidence="15">
    <location>
        <begin position="53"/>
        <end position="168"/>
    </location>
</feature>
<protein>
    <recommendedName>
        <fullName evidence="12">Valine--tRNA ligase, mitochondrial</fullName>
        <ecNumber evidence="4">6.1.1.9</ecNumber>
    </recommendedName>
    <alternativeName>
        <fullName evidence="11">Valyl-tRNA synthetase</fullName>
    </alternativeName>
</protein>
<evidence type="ECO:0000256" key="9">
    <source>
        <dbReference type="ARBA" id="ARBA00022917"/>
    </source>
</evidence>
<feature type="compositionally biased region" description="Low complexity" evidence="15">
    <location>
        <begin position="75"/>
        <end position="84"/>
    </location>
</feature>
<dbReference type="GO" id="GO:0005739">
    <property type="term" value="C:mitochondrion"/>
    <property type="evidence" value="ECO:0007669"/>
    <property type="project" value="UniProtKB-SubCell"/>
</dbReference>
<dbReference type="InterPro" id="IPR002303">
    <property type="entry name" value="Valyl-tRNA_ligase"/>
</dbReference>
<dbReference type="Gene3D" id="3.40.50.620">
    <property type="entry name" value="HUPs"/>
    <property type="match status" value="2"/>
</dbReference>
<keyword evidence="6 14" id="KW-0436">Ligase</keyword>
<sequence>MLWSRVLGRATTRHLTLPVFSHRTHTVFQQSQQLITFATSRAFTVVPRMVSDKADPTSSLLPAEEATPLTTEQVAGGSSSAAKEAGAEGGEDAGETGAQPSKKGAKKEAKRLERLAKQAVKAVAPSASNAPKKEKKEKEKKAEAAPAAEWINPTPPGEKKDVSGDLPKSGYDPIQVEAAHYDWWRKKGFFKPVFQENGEPLEKGVFSITFPPPNVTGNLHIGHALTVSLEDCLVRWKRMSGYTTLFLPGYDHAGIATQAVVESRLIKTEGHSRHYYGREKFLEKVWEWKDQYQDKITTQMTRLGGSFDWDRVAFTMSDSLSKAVRETFCQMHEKGLLYRANRLVNWCVYLNTSLSNLEVDQIHLTGRTLLNVKGYEPNERFEFGVITSFAYPIENSDERIIVATTRPETMLGDTGIAVHPDDPRYKHLHGKFAIHPFLGRRIPIVTDAITVDMEFGTGAVKITPAHDPNDFECAQRNNLEFISLMNDDGTYNENAGEYQGMKRFHIRNAIIKALKEKGLYIEAKDNEMQIPICSRSGDVVEQILKPQWWVSCAPMAKEVLERTANGELEIRPKTSANDWIRWMENMQDWCISRQLWWGHRCPAYLQSFEGEFTDTADNKNWIVARSFEEADVEAKQRANGRPYTLEQDGDVLDTWFSSGLWPFSTMGWPEKTRDMDIFYPNSILETGWDILFFWVARMAFFGNQLTGQMPFKEVFCHPMIRDAFGRKMSKSLGNVIDPTDVITGVTLEKLHGDLRLGNLPEKEIAKAEDGQKKMFPKGIPQCGTDALRFTLCNYTAGGRDVNLDVARVEAYRKFCNKLWNATKFCLFRMGLVDLDGVRQPNTFVPNASPLPTGQESTVEKWLFHRLNQASAAVNACLEERDFSDASTAAYAFFLYDLCDVYIEATKPLFEANTESPAKVSAQNTLYTCLEGGLKLLHPFMPYVTEDLWQRLPRRAGDACESIMVSSFPEKIPEQEFPEAVADFDLVNTCIKSARSISASYNLPTNGKTLEDKITVLIQAKKPEIRVMLESQAPIIIALTKGSGQCLFVTEDSDVPQGCGSEVVTPDVTVHIPVQGKVDAGAEIEKLEKKETLAISNKEKLLKVTGQANYETTVREEVRTQNAERVSLTLVAIFGCPRHLLTWYSWTR</sequence>
<dbReference type="InterPro" id="IPR009008">
    <property type="entry name" value="Val/Leu/Ile-tRNA-synth_edit"/>
</dbReference>
<dbReference type="CDD" id="cd07962">
    <property type="entry name" value="Anticodon_Ia_Val"/>
    <property type="match status" value="1"/>
</dbReference>
<dbReference type="Pfam" id="PF00133">
    <property type="entry name" value="tRNA-synt_1"/>
    <property type="match status" value="1"/>
</dbReference>
<dbReference type="InParanoid" id="A0A1Y2BG92"/>
<evidence type="ECO:0000256" key="12">
    <source>
        <dbReference type="ARBA" id="ARBA00040837"/>
    </source>
</evidence>
<dbReference type="GO" id="GO:0004832">
    <property type="term" value="F:valine-tRNA ligase activity"/>
    <property type="evidence" value="ECO:0007669"/>
    <property type="project" value="UniProtKB-EC"/>
</dbReference>
<evidence type="ECO:0000256" key="7">
    <source>
        <dbReference type="ARBA" id="ARBA00022741"/>
    </source>
</evidence>
<gene>
    <name evidence="18" type="ORF">BCR39DRAFT_518931</name>
</gene>
<dbReference type="Gene3D" id="1.10.730.10">
    <property type="entry name" value="Isoleucyl-tRNA Synthetase, Domain 1"/>
    <property type="match status" value="1"/>
</dbReference>
<dbReference type="GO" id="GO:0005829">
    <property type="term" value="C:cytosol"/>
    <property type="evidence" value="ECO:0007669"/>
    <property type="project" value="TreeGrafter"/>
</dbReference>
<keyword evidence="19" id="KW-1185">Reference proteome</keyword>
<dbReference type="OrthoDB" id="629407at2759"/>
<evidence type="ECO:0000256" key="4">
    <source>
        <dbReference type="ARBA" id="ARBA00013169"/>
    </source>
</evidence>
<dbReference type="InterPro" id="IPR013155">
    <property type="entry name" value="M/V/L/I-tRNA-synth_anticd-bd"/>
</dbReference>
<keyword evidence="8 14" id="KW-0067">ATP-binding</keyword>
<evidence type="ECO:0000256" key="8">
    <source>
        <dbReference type="ARBA" id="ARBA00022840"/>
    </source>
</evidence>
<keyword evidence="5" id="KW-0963">Cytoplasm</keyword>
<dbReference type="SUPFAM" id="SSF52374">
    <property type="entry name" value="Nucleotidylyl transferase"/>
    <property type="match status" value="1"/>
</dbReference>
<comment type="catalytic activity">
    <reaction evidence="13">
        <text>tRNA(Val) + L-valine + ATP = L-valyl-tRNA(Val) + AMP + diphosphate</text>
        <dbReference type="Rhea" id="RHEA:10704"/>
        <dbReference type="Rhea" id="RHEA-COMP:9672"/>
        <dbReference type="Rhea" id="RHEA-COMP:9708"/>
        <dbReference type="ChEBI" id="CHEBI:30616"/>
        <dbReference type="ChEBI" id="CHEBI:33019"/>
        <dbReference type="ChEBI" id="CHEBI:57762"/>
        <dbReference type="ChEBI" id="CHEBI:78442"/>
        <dbReference type="ChEBI" id="CHEBI:78537"/>
        <dbReference type="ChEBI" id="CHEBI:456215"/>
        <dbReference type="EC" id="6.1.1.9"/>
    </reaction>
</comment>
<organism evidence="18 19">
    <name type="scientific">Naematelia encephala</name>
    <dbReference type="NCBI Taxonomy" id="71784"/>
    <lineage>
        <taxon>Eukaryota</taxon>
        <taxon>Fungi</taxon>
        <taxon>Dikarya</taxon>
        <taxon>Basidiomycota</taxon>
        <taxon>Agaricomycotina</taxon>
        <taxon>Tremellomycetes</taxon>
        <taxon>Tremellales</taxon>
        <taxon>Naemateliaceae</taxon>
        <taxon>Naematelia</taxon>
    </lineage>
</organism>
<dbReference type="AlphaFoldDB" id="A0A1Y2BG92"/>
<evidence type="ECO:0000256" key="14">
    <source>
        <dbReference type="RuleBase" id="RU363035"/>
    </source>
</evidence>
<evidence type="ECO:0000256" key="5">
    <source>
        <dbReference type="ARBA" id="ARBA00022490"/>
    </source>
</evidence>
<dbReference type="Pfam" id="PF08264">
    <property type="entry name" value="Anticodon_1"/>
    <property type="match status" value="1"/>
</dbReference>
<evidence type="ECO:0000256" key="1">
    <source>
        <dbReference type="ARBA" id="ARBA00004173"/>
    </source>
</evidence>
<dbReference type="InterPro" id="IPR009080">
    <property type="entry name" value="tRNAsynth_Ia_anticodon-bd"/>
</dbReference>
<dbReference type="PANTHER" id="PTHR11946">
    <property type="entry name" value="VALYL-TRNA SYNTHETASES"/>
    <property type="match status" value="1"/>
</dbReference>
<reference evidence="18 19" key="1">
    <citation type="submission" date="2016-07" db="EMBL/GenBank/DDBJ databases">
        <title>Pervasive Adenine N6-methylation of Active Genes in Fungi.</title>
        <authorList>
            <consortium name="DOE Joint Genome Institute"/>
            <person name="Mondo S.J."/>
            <person name="Dannebaum R.O."/>
            <person name="Kuo R.C."/>
            <person name="Labutti K."/>
            <person name="Haridas S."/>
            <person name="Kuo A."/>
            <person name="Salamov A."/>
            <person name="Ahrendt S.R."/>
            <person name="Lipzen A."/>
            <person name="Sullivan W."/>
            <person name="Andreopoulos W.B."/>
            <person name="Clum A."/>
            <person name="Lindquist E."/>
            <person name="Daum C."/>
            <person name="Ramamoorthy G.K."/>
            <person name="Gryganskyi A."/>
            <person name="Culley D."/>
            <person name="Magnuson J.K."/>
            <person name="James T.Y."/>
            <person name="O'Malley M.A."/>
            <person name="Stajich J.E."/>
            <person name="Spatafora J.W."/>
            <person name="Visel A."/>
            <person name="Grigoriev I.V."/>
        </authorList>
    </citation>
    <scope>NUCLEOTIDE SEQUENCE [LARGE SCALE GENOMIC DNA]</scope>
    <source>
        <strain evidence="18 19">68-887.2</strain>
    </source>
</reference>
<dbReference type="SUPFAM" id="SSF50677">
    <property type="entry name" value="ValRS/IleRS/LeuRS editing domain"/>
    <property type="match status" value="1"/>
</dbReference>
<dbReference type="EMBL" id="MCFC01000005">
    <property type="protein sequence ID" value="ORY33736.1"/>
    <property type="molecule type" value="Genomic_DNA"/>
</dbReference>
<dbReference type="Proteomes" id="UP000193986">
    <property type="component" value="Unassembled WGS sequence"/>
</dbReference>
<feature type="domain" description="Methionyl/Valyl/Leucyl/Isoleucyl-tRNA synthetase anticodon-binding" evidence="17">
    <location>
        <begin position="859"/>
        <end position="1007"/>
    </location>
</feature>
<dbReference type="FunCoup" id="A0A1Y2BG92">
    <property type="interactions" value="681"/>
</dbReference>
<dbReference type="PANTHER" id="PTHR11946:SF109">
    <property type="entry name" value="VALINE--TRNA LIGASE"/>
    <property type="match status" value="1"/>
</dbReference>
<feature type="compositionally biased region" description="Basic and acidic residues" evidence="15">
    <location>
        <begin position="131"/>
        <end position="143"/>
    </location>
</feature>
<dbReference type="NCBIfam" id="NF004349">
    <property type="entry name" value="PRK05729.1"/>
    <property type="match status" value="1"/>
</dbReference>
<accession>A0A1Y2BG92</accession>
<dbReference type="HAMAP" id="MF_02004">
    <property type="entry name" value="Val_tRNA_synth_type1"/>
    <property type="match status" value="1"/>
</dbReference>
<dbReference type="GO" id="GO:0002161">
    <property type="term" value="F:aminoacyl-tRNA deacylase activity"/>
    <property type="evidence" value="ECO:0007669"/>
    <property type="project" value="InterPro"/>
</dbReference>
<proteinExistence type="inferred from homology"/>
<evidence type="ECO:0000259" key="17">
    <source>
        <dbReference type="Pfam" id="PF08264"/>
    </source>
</evidence>
<dbReference type="STRING" id="71784.A0A1Y2BG92"/>
<feature type="compositionally biased region" description="Basic and acidic residues" evidence="15">
    <location>
        <begin position="106"/>
        <end position="116"/>
    </location>
</feature>
<dbReference type="SUPFAM" id="SSF47323">
    <property type="entry name" value="Anticodon-binding domain of a subclass of class I aminoacyl-tRNA synthetases"/>
    <property type="match status" value="1"/>
</dbReference>
<dbReference type="InterPro" id="IPR014729">
    <property type="entry name" value="Rossmann-like_a/b/a_fold"/>
</dbReference>
<dbReference type="PROSITE" id="PS00178">
    <property type="entry name" value="AA_TRNA_LIGASE_I"/>
    <property type="match status" value="1"/>
</dbReference>
<comment type="similarity">
    <text evidence="3 14">Belongs to the class-I aminoacyl-tRNA synthetase family.</text>
</comment>
<evidence type="ECO:0000256" key="3">
    <source>
        <dbReference type="ARBA" id="ARBA00005594"/>
    </source>
</evidence>
<dbReference type="FunFam" id="3.40.50.620:FF:000020">
    <property type="entry name" value="Valine--tRNA ligase, mitochondrial"/>
    <property type="match status" value="1"/>
</dbReference>
<dbReference type="GO" id="GO:0005524">
    <property type="term" value="F:ATP binding"/>
    <property type="evidence" value="ECO:0007669"/>
    <property type="project" value="UniProtKB-KW"/>
</dbReference>
<keyword evidence="7 14" id="KW-0547">Nucleotide-binding</keyword>
<evidence type="ECO:0000256" key="6">
    <source>
        <dbReference type="ARBA" id="ARBA00022598"/>
    </source>
</evidence>
<evidence type="ECO:0000256" key="10">
    <source>
        <dbReference type="ARBA" id="ARBA00023146"/>
    </source>
</evidence>
<evidence type="ECO:0000256" key="2">
    <source>
        <dbReference type="ARBA" id="ARBA00004496"/>
    </source>
</evidence>
<dbReference type="NCBIfam" id="TIGR00422">
    <property type="entry name" value="valS"/>
    <property type="match status" value="1"/>
</dbReference>
<dbReference type="PRINTS" id="PR00986">
    <property type="entry name" value="TRNASYNTHVAL"/>
</dbReference>
<evidence type="ECO:0000256" key="15">
    <source>
        <dbReference type="SAM" id="MobiDB-lite"/>
    </source>
</evidence>
<evidence type="ECO:0000313" key="19">
    <source>
        <dbReference type="Proteomes" id="UP000193986"/>
    </source>
</evidence>
<name>A0A1Y2BG92_9TREE</name>
<dbReference type="GO" id="GO:0006438">
    <property type="term" value="P:valyl-tRNA aminoacylation"/>
    <property type="evidence" value="ECO:0007669"/>
    <property type="project" value="InterPro"/>
</dbReference>
<dbReference type="InterPro" id="IPR002300">
    <property type="entry name" value="aa-tRNA-synth_Ia"/>
</dbReference>
<evidence type="ECO:0000256" key="13">
    <source>
        <dbReference type="ARBA" id="ARBA00047552"/>
    </source>
</evidence>
<feature type="domain" description="Aminoacyl-tRNA synthetase class Ia" evidence="16">
    <location>
        <begin position="180"/>
        <end position="804"/>
    </location>
</feature>
<dbReference type="Gene3D" id="3.90.740.10">
    <property type="entry name" value="Valyl/Leucyl/Isoleucyl-tRNA synthetase, editing domain"/>
    <property type="match status" value="1"/>
</dbReference>
<dbReference type="FunFam" id="3.90.740.10:FF:000005">
    <property type="entry name" value="Valine--tRNA ligase, mitochondrial"/>
    <property type="match status" value="1"/>
</dbReference>
<evidence type="ECO:0000259" key="16">
    <source>
        <dbReference type="Pfam" id="PF00133"/>
    </source>
</evidence>